<reference evidence="1" key="4">
    <citation type="submission" date="2025-09" db="UniProtKB">
        <authorList>
            <consortium name="Ensembl"/>
        </authorList>
    </citation>
    <scope>IDENTIFICATION</scope>
    <source>
        <strain evidence="1">C57BL/6J</strain>
    </source>
</reference>
<proteinExistence type="predicted"/>
<dbReference type="Proteomes" id="UP000000589">
    <property type="component" value="Chromosome 7"/>
</dbReference>
<dbReference type="AGR" id="MGI:1918401"/>
<keyword evidence="3" id="KW-1185">Reference proteome</keyword>
<reference evidence="1 3" key="2">
    <citation type="journal article" date="2011" name="PLoS Biol.">
        <title>Modernizing reference genome assemblies.</title>
        <authorList>
            <person name="Church D.M."/>
            <person name="Schneider V.A."/>
            <person name="Graves T."/>
            <person name="Auger K."/>
            <person name="Cunningham F."/>
            <person name="Bouk N."/>
            <person name="Chen H.C."/>
            <person name="Agarwala R."/>
            <person name="McLaren W.M."/>
            <person name="Ritchie G.R."/>
            <person name="Albracht D."/>
            <person name="Kremitzki M."/>
            <person name="Rock S."/>
            <person name="Kotkiewicz H."/>
            <person name="Kremitzki C."/>
            <person name="Wollam A."/>
            <person name="Trani L."/>
            <person name="Fulton L."/>
            <person name="Fulton R."/>
            <person name="Matthews L."/>
            <person name="Whitehead S."/>
            <person name="Chow W."/>
            <person name="Torrance J."/>
            <person name="Dunn M."/>
            <person name="Harden G."/>
            <person name="Threadgold G."/>
            <person name="Wood J."/>
            <person name="Collins J."/>
            <person name="Heath P."/>
            <person name="Griffiths G."/>
            <person name="Pelan S."/>
            <person name="Grafham D."/>
            <person name="Eichler E.E."/>
            <person name="Weinstock G."/>
            <person name="Mardis E.R."/>
            <person name="Wilson R.K."/>
            <person name="Howe K."/>
            <person name="Flicek P."/>
            <person name="Hubbard T."/>
        </authorList>
    </citation>
    <scope>NUCLEOTIDE SEQUENCE [LARGE SCALE GENOMIC DNA]</scope>
    <source>
        <strain evidence="1 3">C57BL/6J</strain>
    </source>
</reference>
<evidence type="ECO:0000313" key="1">
    <source>
        <dbReference type="Ensembl" id="ENSMUSP00000033224.8"/>
    </source>
</evidence>
<sequence length="38" mass="4136">MATKRLARRLGLIRRKSVTPASGNPGGSRLIVCLLNCR</sequence>
<dbReference type="HOGENOM" id="CLU_3335412_0_0_1"/>
<dbReference type="ExpressionAtlas" id="F8WH13">
    <property type="expression patterns" value="baseline and differential"/>
</dbReference>
<dbReference type="Ensembl" id="ENSMUST00000033224.14">
    <property type="protein sequence ID" value="ENSMUSP00000033224.8"/>
    <property type="gene ID" value="ENSMUSG00000030929.18"/>
</dbReference>
<dbReference type="Antibodypedia" id="25615">
    <property type="antibodies" value="109 antibodies from 18 providers"/>
</dbReference>
<dbReference type="VEuPathDB" id="HostDB:ENSMUSG00000030929"/>
<dbReference type="GeneTree" id="ENSGT00530000063205"/>
<gene>
    <name evidence="1 2" type="primary">Eri2</name>
</gene>
<dbReference type="MGI" id="MGI:1918401">
    <property type="gene designation" value="Eri2"/>
</dbReference>
<reference evidence="1 3" key="1">
    <citation type="journal article" date="2009" name="PLoS Biol.">
        <title>Lineage-specific biology revealed by a finished genome assembly of the mouse.</title>
        <authorList>
            <consortium name="Mouse Genome Sequencing Consortium"/>
            <person name="Church D.M."/>
            <person name="Goodstadt L."/>
            <person name="Hillier L.W."/>
            <person name="Zody M.C."/>
            <person name="Goldstein S."/>
            <person name="She X."/>
            <person name="Bult C.J."/>
            <person name="Agarwala R."/>
            <person name="Cherry J.L."/>
            <person name="DiCuccio M."/>
            <person name="Hlavina W."/>
            <person name="Kapustin Y."/>
            <person name="Meric P."/>
            <person name="Maglott D."/>
            <person name="Birtle Z."/>
            <person name="Marques A.C."/>
            <person name="Graves T."/>
            <person name="Zhou S."/>
            <person name="Teague B."/>
            <person name="Potamousis K."/>
            <person name="Churas C."/>
            <person name="Place M."/>
            <person name="Herschleb J."/>
            <person name="Runnheim R."/>
            <person name="Forrest D."/>
            <person name="Amos-Landgraf J."/>
            <person name="Schwartz D.C."/>
            <person name="Cheng Z."/>
            <person name="Lindblad-Toh K."/>
            <person name="Eichler E.E."/>
            <person name="Ponting C.P."/>
        </authorList>
    </citation>
    <scope>NUCLEOTIDE SEQUENCE [LARGE SCALE GENOMIC DNA]</scope>
    <source>
        <strain evidence="1 3">C57BL/6J</strain>
    </source>
</reference>
<dbReference type="AlphaFoldDB" id="F8WH13"/>
<evidence type="ECO:0000313" key="3">
    <source>
        <dbReference type="Proteomes" id="UP000000589"/>
    </source>
</evidence>
<evidence type="ECO:0000313" key="2">
    <source>
        <dbReference type="MGI" id="MGI:1918401"/>
    </source>
</evidence>
<organism evidence="1 3">
    <name type="scientific">Mus musculus</name>
    <name type="common">Mouse</name>
    <dbReference type="NCBI Taxonomy" id="10090"/>
    <lineage>
        <taxon>Eukaryota</taxon>
        <taxon>Metazoa</taxon>
        <taxon>Chordata</taxon>
        <taxon>Craniata</taxon>
        <taxon>Vertebrata</taxon>
        <taxon>Euteleostomi</taxon>
        <taxon>Mammalia</taxon>
        <taxon>Eutheria</taxon>
        <taxon>Euarchontoglires</taxon>
        <taxon>Glires</taxon>
        <taxon>Rodentia</taxon>
        <taxon>Myomorpha</taxon>
        <taxon>Muroidea</taxon>
        <taxon>Muridae</taxon>
        <taxon>Murinae</taxon>
        <taxon>Mus</taxon>
        <taxon>Mus</taxon>
    </lineage>
</organism>
<accession>F8WH13</accession>
<dbReference type="Bgee" id="ENSMUSG00000030929">
    <property type="expression patterns" value="Expressed in metanephric proximal tubule and 225 other cell types or tissues"/>
</dbReference>
<name>F8WH13_MOUSE</name>
<protein>
    <submittedName>
        <fullName evidence="1">Exoribonuclease 2</fullName>
    </submittedName>
</protein>
<reference evidence="1" key="3">
    <citation type="submission" date="2025-08" db="UniProtKB">
        <authorList>
            <consortium name="Ensembl"/>
        </authorList>
    </citation>
    <scope>IDENTIFICATION</scope>
    <source>
        <strain evidence="1">C57BL/6J</strain>
    </source>
</reference>